<evidence type="ECO:0000256" key="1">
    <source>
        <dbReference type="ARBA" id="ARBA00004442"/>
    </source>
</evidence>
<keyword evidence="5" id="KW-0998">Cell outer membrane</keyword>
<dbReference type="InterPro" id="IPR012944">
    <property type="entry name" value="SusD_RagB_dom"/>
</dbReference>
<sequence>MNNQLKKWAVIPVLAMIAWSCQDDFLETDPKAIQIESNYFKSPQEVFNGVVAAYDPLAWEGARGSGYCTFASFVAASDEAYGGGGSLSDVPHLNTMDDFSIDAANGPQQDFWERNFTGVSRTNTVLSKMNEAIEGFEEKDRQRYSAEAKVLRAYYYFDLVRIFGNVPLFTEPIESDEIYDVEQVPAVQIYAQIENDLLDAIAIPELPDEVSKETEGGRMTKGVAHALLGKVYLYQKKWAEAAEQLAIVNGEPGGTSRFGYALLPEFGTIFRPDNKFSTESILERGHTSTAASGWGNSSLVEGFVTSKMVGPRSYKGPYYYSGWAGCPLTTEFVDAIKGDPRYTDTVANLDSLKAIGESDYLPGYEDTGYFIQKYAPLQEFEHKGAGPPPLNYTQNYVEIRLADTYLMEAEALVESGGDAARAGDLLNAVRTRVGLGPVTATLENIYRERRLELATEGHRWFDLVRTGRAATVLAGTGFVADKNEVLPIPLQELNNTRLVQNPGY</sequence>
<feature type="domain" description="SusD-like N-terminal" evidence="7">
    <location>
        <begin position="100"/>
        <end position="233"/>
    </location>
</feature>
<dbReference type="CDD" id="cd08977">
    <property type="entry name" value="SusD"/>
    <property type="match status" value="1"/>
</dbReference>
<evidence type="ECO:0000256" key="5">
    <source>
        <dbReference type="ARBA" id="ARBA00023237"/>
    </source>
</evidence>
<protein>
    <submittedName>
        <fullName evidence="8">RagB/SusD family nutrient uptake outer membrane protein</fullName>
    </submittedName>
</protein>
<dbReference type="AlphaFoldDB" id="A0A831VQP7"/>
<organism evidence="8">
    <name type="scientific">Pricia antarctica</name>
    <dbReference type="NCBI Taxonomy" id="641691"/>
    <lineage>
        <taxon>Bacteria</taxon>
        <taxon>Pseudomonadati</taxon>
        <taxon>Bacteroidota</taxon>
        <taxon>Flavobacteriia</taxon>
        <taxon>Flavobacteriales</taxon>
        <taxon>Flavobacteriaceae</taxon>
        <taxon>Pricia</taxon>
    </lineage>
</organism>
<dbReference type="InterPro" id="IPR033985">
    <property type="entry name" value="SusD-like_N"/>
</dbReference>
<accession>A0A831VQP7</accession>
<dbReference type="Pfam" id="PF07980">
    <property type="entry name" value="SusD_RagB"/>
    <property type="match status" value="1"/>
</dbReference>
<dbReference type="Pfam" id="PF14322">
    <property type="entry name" value="SusD-like_3"/>
    <property type="match status" value="1"/>
</dbReference>
<comment type="caution">
    <text evidence="8">The sequence shown here is derived from an EMBL/GenBank/DDBJ whole genome shotgun (WGS) entry which is preliminary data.</text>
</comment>
<dbReference type="GO" id="GO:0009279">
    <property type="term" value="C:cell outer membrane"/>
    <property type="evidence" value="ECO:0007669"/>
    <property type="project" value="UniProtKB-SubCell"/>
</dbReference>
<evidence type="ECO:0000256" key="3">
    <source>
        <dbReference type="ARBA" id="ARBA00022729"/>
    </source>
</evidence>
<comment type="similarity">
    <text evidence="2">Belongs to the SusD family.</text>
</comment>
<dbReference type="Gene3D" id="1.25.40.390">
    <property type="match status" value="1"/>
</dbReference>
<keyword evidence="4" id="KW-0472">Membrane</keyword>
<evidence type="ECO:0000256" key="2">
    <source>
        <dbReference type="ARBA" id="ARBA00006275"/>
    </source>
</evidence>
<reference evidence="8" key="1">
    <citation type="journal article" date="2020" name="mSystems">
        <title>Genome- and Community-Level Interaction Insights into Carbon Utilization and Element Cycling Functions of Hydrothermarchaeota in Hydrothermal Sediment.</title>
        <authorList>
            <person name="Zhou Z."/>
            <person name="Liu Y."/>
            <person name="Xu W."/>
            <person name="Pan J."/>
            <person name="Luo Z.H."/>
            <person name="Li M."/>
        </authorList>
    </citation>
    <scope>NUCLEOTIDE SEQUENCE [LARGE SCALE GENOMIC DNA]</scope>
    <source>
        <strain evidence="8">HyVt-345</strain>
    </source>
</reference>
<dbReference type="InterPro" id="IPR011990">
    <property type="entry name" value="TPR-like_helical_dom_sf"/>
</dbReference>
<name>A0A831VQP7_9FLAO</name>
<evidence type="ECO:0000259" key="7">
    <source>
        <dbReference type="Pfam" id="PF14322"/>
    </source>
</evidence>
<gene>
    <name evidence="8" type="ORF">ENH87_08485</name>
</gene>
<dbReference type="Proteomes" id="UP000886191">
    <property type="component" value="Unassembled WGS sequence"/>
</dbReference>
<proteinExistence type="inferred from homology"/>
<dbReference type="SUPFAM" id="SSF48452">
    <property type="entry name" value="TPR-like"/>
    <property type="match status" value="1"/>
</dbReference>
<dbReference type="EMBL" id="DRGL01000027">
    <property type="protein sequence ID" value="HEA20943.1"/>
    <property type="molecule type" value="Genomic_DNA"/>
</dbReference>
<evidence type="ECO:0000313" key="8">
    <source>
        <dbReference type="EMBL" id="HEA20943.1"/>
    </source>
</evidence>
<feature type="domain" description="RagB/SusD" evidence="6">
    <location>
        <begin position="362"/>
        <end position="504"/>
    </location>
</feature>
<keyword evidence="3" id="KW-0732">Signal</keyword>
<comment type="subcellular location">
    <subcellularLocation>
        <location evidence="1">Cell outer membrane</location>
    </subcellularLocation>
</comment>
<evidence type="ECO:0000259" key="6">
    <source>
        <dbReference type="Pfam" id="PF07980"/>
    </source>
</evidence>
<evidence type="ECO:0000256" key="4">
    <source>
        <dbReference type="ARBA" id="ARBA00023136"/>
    </source>
</evidence>